<feature type="compositionally biased region" description="Low complexity" evidence="4">
    <location>
        <begin position="280"/>
        <end position="297"/>
    </location>
</feature>
<evidence type="ECO:0000313" key="7">
    <source>
        <dbReference type="Proteomes" id="UP000298030"/>
    </source>
</evidence>
<feature type="compositionally biased region" description="Pro residues" evidence="4">
    <location>
        <begin position="325"/>
        <end position="334"/>
    </location>
</feature>
<dbReference type="SMART" id="SM00451">
    <property type="entry name" value="ZnF_U1"/>
    <property type="match status" value="1"/>
</dbReference>
<organism evidence="6 7">
    <name type="scientific">Coprinellus micaceus</name>
    <name type="common">Glistening ink-cap mushroom</name>
    <name type="synonym">Coprinus micaceus</name>
    <dbReference type="NCBI Taxonomy" id="71717"/>
    <lineage>
        <taxon>Eukaryota</taxon>
        <taxon>Fungi</taxon>
        <taxon>Dikarya</taxon>
        <taxon>Basidiomycota</taxon>
        <taxon>Agaricomycotina</taxon>
        <taxon>Agaricomycetes</taxon>
        <taxon>Agaricomycetidae</taxon>
        <taxon>Agaricales</taxon>
        <taxon>Agaricineae</taxon>
        <taxon>Psathyrellaceae</taxon>
        <taxon>Coprinellus</taxon>
    </lineage>
</organism>
<proteinExistence type="predicted"/>
<protein>
    <recommendedName>
        <fullName evidence="5">G-patch domain-containing protein</fullName>
    </recommendedName>
</protein>
<feature type="compositionally biased region" description="Basic and acidic residues" evidence="4">
    <location>
        <begin position="166"/>
        <end position="188"/>
    </location>
</feature>
<gene>
    <name evidence="6" type="ORF">FA13DRAFT_467626</name>
</gene>
<dbReference type="EMBL" id="QPFP01000002">
    <property type="protein sequence ID" value="TEB39310.1"/>
    <property type="molecule type" value="Genomic_DNA"/>
</dbReference>
<sequence length="389" mass="41936">MDVDPDTYREHVRGPAREIITVETRIRPENKGFALLARMGWSEGQPLGLSGDGRVDPIPFQLKNDSTGIGKITQDIRMIETTVSQRKGLEVERQQKETEVQRKARQELVARKAAVEDEISSVLRAFYCELCDKQFKNVAQYDEHTNSYGHHHKARLRDMNANARPTSRDDVDKRKEKERRREEKELRKMAAAAGIKMPKVAALALAAGPAIVPPSDPMTPSSAQSGTTSESSQPQNGGWATVSVPASQPGTVKKSGWATVGSVPPAPTFGLSPRPPAAVTSAQRTSAAPSQTSSAPAFRNAGWTSLDTGSSQQVPSQPPLSLAAPPRPPYPPPMSSQDSRMSPQAPLPGLGPTTGPAPTPIPTALQPHRPSGGGGWKQFQSSMKTKGRR</sequence>
<dbReference type="InterPro" id="IPR013087">
    <property type="entry name" value="Znf_C2H2_type"/>
</dbReference>
<dbReference type="Proteomes" id="UP000298030">
    <property type="component" value="Unassembled WGS sequence"/>
</dbReference>
<dbReference type="GO" id="GO:0008270">
    <property type="term" value="F:zinc ion binding"/>
    <property type="evidence" value="ECO:0007669"/>
    <property type="project" value="UniProtKB-KW"/>
</dbReference>
<feature type="compositionally biased region" description="Polar residues" evidence="4">
    <location>
        <begin position="234"/>
        <end position="250"/>
    </location>
</feature>
<dbReference type="InterPro" id="IPR000467">
    <property type="entry name" value="G_patch_dom"/>
</dbReference>
<evidence type="ECO:0000256" key="2">
    <source>
        <dbReference type="ARBA" id="ARBA00022771"/>
    </source>
</evidence>
<dbReference type="OrthoDB" id="4822at2759"/>
<feature type="compositionally biased region" description="Low complexity" evidence="4">
    <location>
        <begin position="310"/>
        <end position="324"/>
    </location>
</feature>
<evidence type="ECO:0000313" key="6">
    <source>
        <dbReference type="EMBL" id="TEB39310.1"/>
    </source>
</evidence>
<dbReference type="PANTHER" id="PTHR47251">
    <property type="entry name" value="FINGER DOMAIN PROTEIN, PUTATIVE (AFU_ORTHOLOGUE AFUA_3G04180)-RELATED"/>
    <property type="match status" value="1"/>
</dbReference>
<evidence type="ECO:0000256" key="3">
    <source>
        <dbReference type="ARBA" id="ARBA00022833"/>
    </source>
</evidence>
<dbReference type="AlphaFoldDB" id="A0A4Y7TYP8"/>
<dbReference type="InterPro" id="IPR022755">
    <property type="entry name" value="Znf_C2H2_jaz"/>
</dbReference>
<dbReference type="InterPro" id="IPR003604">
    <property type="entry name" value="Matrin/U1-like-C_Znf_C2H2"/>
</dbReference>
<evidence type="ECO:0000256" key="1">
    <source>
        <dbReference type="ARBA" id="ARBA00022723"/>
    </source>
</evidence>
<dbReference type="Pfam" id="PF12171">
    <property type="entry name" value="zf-C2H2_jaz"/>
    <property type="match status" value="1"/>
</dbReference>
<feature type="compositionally biased region" description="Polar residues" evidence="4">
    <location>
        <begin position="378"/>
        <end position="389"/>
    </location>
</feature>
<dbReference type="PANTHER" id="PTHR47251:SF1">
    <property type="entry name" value="FINGER DOMAIN PROTEIN, PUTATIVE (AFU_ORTHOLOGUE AFUA_3G04180)-RELATED"/>
    <property type="match status" value="1"/>
</dbReference>
<dbReference type="Pfam" id="PF01585">
    <property type="entry name" value="G-patch"/>
    <property type="match status" value="1"/>
</dbReference>
<feature type="region of interest" description="Disordered" evidence="4">
    <location>
        <begin position="212"/>
        <end position="389"/>
    </location>
</feature>
<dbReference type="SMART" id="SM00443">
    <property type="entry name" value="G_patch"/>
    <property type="match status" value="1"/>
</dbReference>
<keyword evidence="2" id="KW-0863">Zinc-finger</keyword>
<keyword evidence="1" id="KW-0479">Metal-binding</keyword>
<dbReference type="Gene3D" id="3.30.160.60">
    <property type="entry name" value="Classic Zinc Finger"/>
    <property type="match status" value="1"/>
</dbReference>
<dbReference type="SUPFAM" id="SSF57667">
    <property type="entry name" value="beta-beta-alpha zinc fingers"/>
    <property type="match status" value="1"/>
</dbReference>
<keyword evidence="3" id="KW-0862">Zinc</keyword>
<dbReference type="STRING" id="71717.A0A4Y7TYP8"/>
<reference evidence="6 7" key="1">
    <citation type="journal article" date="2019" name="Nat. Ecol. Evol.">
        <title>Megaphylogeny resolves global patterns of mushroom evolution.</title>
        <authorList>
            <person name="Varga T."/>
            <person name="Krizsan K."/>
            <person name="Foldi C."/>
            <person name="Dima B."/>
            <person name="Sanchez-Garcia M."/>
            <person name="Sanchez-Ramirez S."/>
            <person name="Szollosi G.J."/>
            <person name="Szarkandi J.G."/>
            <person name="Papp V."/>
            <person name="Albert L."/>
            <person name="Andreopoulos W."/>
            <person name="Angelini C."/>
            <person name="Antonin V."/>
            <person name="Barry K.W."/>
            <person name="Bougher N.L."/>
            <person name="Buchanan P."/>
            <person name="Buyck B."/>
            <person name="Bense V."/>
            <person name="Catcheside P."/>
            <person name="Chovatia M."/>
            <person name="Cooper J."/>
            <person name="Damon W."/>
            <person name="Desjardin D."/>
            <person name="Finy P."/>
            <person name="Geml J."/>
            <person name="Haridas S."/>
            <person name="Hughes K."/>
            <person name="Justo A."/>
            <person name="Karasinski D."/>
            <person name="Kautmanova I."/>
            <person name="Kiss B."/>
            <person name="Kocsube S."/>
            <person name="Kotiranta H."/>
            <person name="LaButti K.M."/>
            <person name="Lechner B.E."/>
            <person name="Liimatainen K."/>
            <person name="Lipzen A."/>
            <person name="Lukacs Z."/>
            <person name="Mihaltcheva S."/>
            <person name="Morgado L.N."/>
            <person name="Niskanen T."/>
            <person name="Noordeloos M.E."/>
            <person name="Ohm R.A."/>
            <person name="Ortiz-Santana B."/>
            <person name="Ovrebo C."/>
            <person name="Racz N."/>
            <person name="Riley R."/>
            <person name="Savchenko A."/>
            <person name="Shiryaev A."/>
            <person name="Soop K."/>
            <person name="Spirin V."/>
            <person name="Szebenyi C."/>
            <person name="Tomsovsky M."/>
            <person name="Tulloss R.E."/>
            <person name="Uehling J."/>
            <person name="Grigoriev I.V."/>
            <person name="Vagvolgyi C."/>
            <person name="Papp T."/>
            <person name="Martin F.M."/>
            <person name="Miettinen O."/>
            <person name="Hibbett D.S."/>
            <person name="Nagy L.G."/>
        </authorList>
    </citation>
    <scope>NUCLEOTIDE SEQUENCE [LARGE SCALE GENOMIC DNA]</scope>
    <source>
        <strain evidence="6 7">FP101781</strain>
    </source>
</reference>
<feature type="domain" description="G-patch" evidence="5">
    <location>
        <begin position="28"/>
        <end position="74"/>
    </location>
</feature>
<evidence type="ECO:0000256" key="4">
    <source>
        <dbReference type="SAM" id="MobiDB-lite"/>
    </source>
</evidence>
<name>A0A4Y7TYP8_COPMI</name>
<keyword evidence="7" id="KW-1185">Reference proteome</keyword>
<dbReference type="PROSITE" id="PS00028">
    <property type="entry name" value="ZINC_FINGER_C2H2_1"/>
    <property type="match status" value="1"/>
</dbReference>
<feature type="compositionally biased region" description="Low complexity" evidence="4">
    <location>
        <begin position="221"/>
        <end position="233"/>
    </location>
</feature>
<comment type="caution">
    <text evidence="6">The sequence shown here is derived from an EMBL/GenBank/DDBJ whole genome shotgun (WGS) entry which is preliminary data.</text>
</comment>
<dbReference type="PROSITE" id="PS50174">
    <property type="entry name" value="G_PATCH"/>
    <property type="match status" value="1"/>
</dbReference>
<accession>A0A4Y7TYP8</accession>
<dbReference type="InterPro" id="IPR036236">
    <property type="entry name" value="Znf_C2H2_sf"/>
</dbReference>
<dbReference type="GO" id="GO:0003676">
    <property type="term" value="F:nucleic acid binding"/>
    <property type="evidence" value="ECO:0007669"/>
    <property type="project" value="InterPro"/>
</dbReference>
<evidence type="ECO:0000259" key="5">
    <source>
        <dbReference type="PROSITE" id="PS50174"/>
    </source>
</evidence>
<feature type="region of interest" description="Disordered" evidence="4">
    <location>
        <begin position="148"/>
        <end position="190"/>
    </location>
</feature>